<dbReference type="Proteomes" id="UP001217089">
    <property type="component" value="Unassembled WGS sequence"/>
</dbReference>
<dbReference type="InterPro" id="IPR047153">
    <property type="entry name" value="TRIM45/56/19-like"/>
</dbReference>
<evidence type="ECO:0000313" key="3">
    <source>
        <dbReference type="EMBL" id="KAJ8311960.1"/>
    </source>
</evidence>
<evidence type="ECO:0000313" key="4">
    <source>
        <dbReference type="Proteomes" id="UP001217089"/>
    </source>
</evidence>
<keyword evidence="1" id="KW-0863">Zinc-finger</keyword>
<dbReference type="InterPro" id="IPR000315">
    <property type="entry name" value="Znf_B-box"/>
</dbReference>
<dbReference type="Gene3D" id="2.120.10.30">
    <property type="entry name" value="TolB, C-terminal domain"/>
    <property type="match status" value="1"/>
</dbReference>
<evidence type="ECO:0000256" key="1">
    <source>
        <dbReference type="PROSITE-ProRule" id="PRU00024"/>
    </source>
</evidence>
<accession>A0ABQ9F3I1</accession>
<comment type="caution">
    <text evidence="3">The sequence shown here is derived from an EMBL/GenBank/DDBJ whole genome shotgun (WGS) entry which is preliminary data.</text>
</comment>
<dbReference type="PROSITE" id="PS50119">
    <property type="entry name" value="ZF_BBOX"/>
    <property type="match status" value="1"/>
</dbReference>
<dbReference type="InterPro" id="IPR011042">
    <property type="entry name" value="6-blade_b-propeller_TolB-like"/>
</dbReference>
<dbReference type="PANTHER" id="PTHR25462:SF296">
    <property type="entry name" value="MEIOTIC P26, ISOFORM F"/>
    <property type="match status" value="1"/>
</dbReference>
<sequence>MFCKICDEFVCVKCIADIKHENHRFEELETTLHRYKEHILKYMSEAKEETSKLEISLQKIDANVKDYNEASDKTIDGINEQRIQIKLNVDTIADSMVDQVQKRRKQDLQLMEKERKDIQKVITNHKKYLTFCQEKMKSVNSITDIKLQIKKLDESITTSVTRINPPTFVSYDSMNLQDMFGKLVDLLDESKSKQTMPASENFQKNPTNDDNTDNLSINTISKEVVSSFNSPVICRYVSFVNEMMAWCGYLQNLILVSIHGNVKRRITLDASLCGLTVTLLGEPLVTFGAKIQKYLLNGKCVDIANTEPYHSKGITLTSQGDILVCLCRSEFDNKVLRMTTADPQYVAENINRDVVVLDDNDPATIVVTTKEGRLRYKYPDLVHLSHTIDRCHGIACDNNGCILASDYGNKRIHQIDIDGRFIQFILSEQEGIQLPWGLSIDNKDQLWLSNENGLEVTVYKYSSVHE</sequence>
<dbReference type="Gene3D" id="3.30.160.60">
    <property type="entry name" value="Classic Zinc Finger"/>
    <property type="match status" value="1"/>
</dbReference>
<organism evidence="3 4">
    <name type="scientific">Tegillarca granosa</name>
    <name type="common">Malaysian cockle</name>
    <name type="synonym">Anadara granosa</name>
    <dbReference type="NCBI Taxonomy" id="220873"/>
    <lineage>
        <taxon>Eukaryota</taxon>
        <taxon>Metazoa</taxon>
        <taxon>Spiralia</taxon>
        <taxon>Lophotrochozoa</taxon>
        <taxon>Mollusca</taxon>
        <taxon>Bivalvia</taxon>
        <taxon>Autobranchia</taxon>
        <taxon>Pteriomorphia</taxon>
        <taxon>Arcoida</taxon>
        <taxon>Arcoidea</taxon>
        <taxon>Arcidae</taxon>
        <taxon>Tegillarca</taxon>
    </lineage>
</organism>
<keyword evidence="1" id="KW-0862">Zinc</keyword>
<dbReference type="SUPFAM" id="SSF63829">
    <property type="entry name" value="Calcium-dependent phosphotriesterase"/>
    <property type="match status" value="1"/>
</dbReference>
<dbReference type="EMBL" id="JARBDR010000440">
    <property type="protein sequence ID" value="KAJ8311960.1"/>
    <property type="molecule type" value="Genomic_DNA"/>
</dbReference>
<keyword evidence="4" id="KW-1185">Reference proteome</keyword>
<gene>
    <name evidence="3" type="ORF">KUTeg_009333</name>
</gene>
<feature type="domain" description="B box-type" evidence="2">
    <location>
        <begin position="1"/>
        <end position="28"/>
    </location>
</feature>
<reference evidence="3 4" key="1">
    <citation type="submission" date="2022-12" db="EMBL/GenBank/DDBJ databases">
        <title>Chromosome-level genome of Tegillarca granosa.</title>
        <authorList>
            <person name="Kim J."/>
        </authorList>
    </citation>
    <scope>NUCLEOTIDE SEQUENCE [LARGE SCALE GENOMIC DNA]</scope>
    <source>
        <strain evidence="3">Teg-2019</strain>
        <tissue evidence="3">Adductor muscle</tissue>
    </source>
</reference>
<proteinExistence type="predicted"/>
<name>A0ABQ9F3I1_TEGGR</name>
<evidence type="ECO:0000259" key="2">
    <source>
        <dbReference type="PROSITE" id="PS50119"/>
    </source>
</evidence>
<dbReference type="CDD" id="cd19756">
    <property type="entry name" value="Bbox2"/>
    <property type="match status" value="1"/>
</dbReference>
<dbReference type="SUPFAM" id="SSF57845">
    <property type="entry name" value="B-box zinc-binding domain"/>
    <property type="match status" value="1"/>
</dbReference>
<protein>
    <recommendedName>
        <fullName evidence="2">B box-type domain-containing protein</fullName>
    </recommendedName>
</protein>
<keyword evidence="1" id="KW-0479">Metal-binding</keyword>
<dbReference type="PANTHER" id="PTHR25462">
    <property type="entry name" value="BONUS, ISOFORM C-RELATED"/>
    <property type="match status" value="1"/>
</dbReference>